<sequence>MVDKYKNNTEFICPAAVQLFNICNDKDGLVKLLTARSYNLSLQKRVEIIEYLIGKYKNDIKSIDYITEQLFNICEDNTTIETTKIEAEHCYKYIKHCCSWDGLPSYWDIKFKGLLGMIRKL</sequence>
<evidence type="ECO:0000313" key="1">
    <source>
        <dbReference type="EMBL" id="GAA5252115.1"/>
    </source>
</evidence>
<organism evidence="1 2">
    <name type="scientific">Candidatus Rickettsia kedanie</name>
    <dbReference type="NCBI Taxonomy" id="3115352"/>
    <lineage>
        <taxon>Bacteria</taxon>
        <taxon>Pseudomonadati</taxon>
        <taxon>Pseudomonadota</taxon>
        <taxon>Alphaproteobacteria</taxon>
        <taxon>Rickettsiales</taxon>
        <taxon>Rickettsiaceae</taxon>
        <taxon>Rickettsieae</taxon>
        <taxon>Rickettsia</taxon>
        <taxon>spotted fever group</taxon>
    </lineage>
</organism>
<name>A0ABP9TTP9_9RICK</name>
<keyword evidence="2" id="KW-1185">Reference proteome</keyword>
<comment type="caution">
    <text evidence="1">The sequence shown here is derived from an EMBL/GenBank/DDBJ whole genome shotgun (WGS) entry which is preliminary data.</text>
</comment>
<accession>A0ABP9TTP9</accession>
<dbReference type="EMBL" id="BAABMM010000018">
    <property type="protein sequence ID" value="GAA5252115.1"/>
    <property type="molecule type" value="Genomic_DNA"/>
</dbReference>
<dbReference type="RefSeq" id="WP_412707810.1">
    <property type="nucleotide sequence ID" value="NZ_BAABMM010000018.1"/>
</dbReference>
<protein>
    <submittedName>
        <fullName evidence="1">Uncharacterized protein</fullName>
    </submittedName>
</protein>
<dbReference type="Proteomes" id="UP001628124">
    <property type="component" value="Unassembled WGS sequence"/>
</dbReference>
<proteinExistence type="predicted"/>
<reference evidence="1 2" key="1">
    <citation type="journal article" date="2024" name="Microbiol. Immunol.">
        <title>Discovery of a novel spotted fever group Rickettsia, 'Candidatus Rickettsia kedanie,' in unfed larval chigger mites, Leptotrombidium scutellare.</title>
        <authorList>
            <person name="Ogawa M."/>
            <person name="Matsutani M."/>
            <person name="Katayama T."/>
            <person name="Takada N."/>
            <person name="Noda S."/>
            <person name="Takahashi M."/>
            <person name="Kageyama D."/>
            <person name="Hanaoka N."/>
            <person name="Ebihara H."/>
        </authorList>
    </citation>
    <scope>NUCLEOTIDE SEQUENCE [LARGE SCALE GENOMIC DNA]</scope>
    <source>
        <strain evidence="1 2">KNCP2-13</strain>
    </source>
</reference>
<evidence type="ECO:0000313" key="2">
    <source>
        <dbReference type="Proteomes" id="UP001628124"/>
    </source>
</evidence>
<gene>
    <name evidence="1" type="ORF">KNCP2_04030</name>
</gene>